<dbReference type="Gene3D" id="3.90.230.10">
    <property type="entry name" value="Creatinase/methionine aminopeptidase superfamily"/>
    <property type="match status" value="1"/>
</dbReference>
<dbReference type="InterPro" id="IPR000587">
    <property type="entry name" value="Creatinase_N"/>
</dbReference>
<dbReference type="Gene3D" id="3.40.350.10">
    <property type="entry name" value="Creatinase/prolidase N-terminal domain"/>
    <property type="match status" value="1"/>
</dbReference>
<organism evidence="3 4">
    <name type="scientific">Aerophobetes bacterium</name>
    <dbReference type="NCBI Taxonomy" id="2030807"/>
    <lineage>
        <taxon>Bacteria</taxon>
        <taxon>Candidatus Aerophobota</taxon>
    </lineage>
</organism>
<keyword evidence="3" id="KW-0645">Protease</keyword>
<evidence type="ECO:0000313" key="4">
    <source>
        <dbReference type="Proteomes" id="UP000316360"/>
    </source>
</evidence>
<comment type="caution">
    <text evidence="3">The sequence shown here is derived from an EMBL/GenBank/DDBJ whole genome shotgun (WGS) entry which is preliminary data.</text>
</comment>
<evidence type="ECO:0000313" key="3">
    <source>
        <dbReference type="EMBL" id="TET13091.1"/>
    </source>
</evidence>
<keyword evidence="3" id="KW-0378">Hydrolase</keyword>
<name>A0A523S5I0_UNCAE</name>
<evidence type="ECO:0000259" key="2">
    <source>
        <dbReference type="Pfam" id="PF01321"/>
    </source>
</evidence>
<dbReference type="InterPro" id="IPR000994">
    <property type="entry name" value="Pept_M24"/>
</dbReference>
<dbReference type="InterPro" id="IPR036005">
    <property type="entry name" value="Creatinase/aminopeptidase-like"/>
</dbReference>
<dbReference type="InterPro" id="IPR050659">
    <property type="entry name" value="Peptidase_M24B"/>
</dbReference>
<protein>
    <submittedName>
        <fullName evidence="3">Aminopeptidase P family protein</fullName>
    </submittedName>
</protein>
<evidence type="ECO:0000259" key="1">
    <source>
        <dbReference type="Pfam" id="PF00557"/>
    </source>
</evidence>
<proteinExistence type="predicted"/>
<dbReference type="SUPFAM" id="SSF53092">
    <property type="entry name" value="Creatinase/prolidase N-terminal domain"/>
    <property type="match status" value="1"/>
</dbReference>
<dbReference type="GO" id="GO:0004177">
    <property type="term" value="F:aminopeptidase activity"/>
    <property type="evidence" value="ECO:0007669"/>
    <property type="project" value="UniProtKB-KW"/>
</dbReference>
<gene>
    <name evidence="3" type="ORF">E3J84_00515</name>
</gene>
<dbReference type="AlphaFoldDB" id="A0A523S5I0"/>
<dbReference type="PANTHER" id="PTHR46112">
    <property type="entry name" value="AMINOPEPTIDASE"/>
    <property type="match status" value="1"/>
</dbReference>
<reference evidence="3 4" key="1">
    <citation type="submission" date="2019-03" db="EMBL/GenBank/DDBJ databases">
        <title>Metabolic potential of uncultured bacteria and archaea associated with petroleum seepage in deep-sea sediments.</title>
        <authorList>
            <person name="Dong X."/>
            <person name="Hubert C."/>
        </authorList>
    </citation>
    <scope>NUCLEOTIDE SEQUENCE [LARGE SCALE GENOMIC DNA]</scope>
    <source>
        <strain evidence="3">E44_bin7</strain>
    </source>
</reference>
<accession>A0A523S5I0</accession>
<dbReference type="Pfam" id="PF01321">
    <property type="entry name" value="Creatinase_N"/>
    <property type="match status" value="1"/>
</dbReference>
<keyword evidence="3" id="KW-0031">Aminopeptidase</keyword>
<dbReference type="EMBL" id="SOKJ01000029">
    <property type="protein sequence ID" value="TET13091.1"/>
    <property type="molecule type" value="Genomic_DNA"/>
</dbReference>
<feature type="domain" description="Peptidase M24" evidence="1">
    <location>
        <begin position="176"/>
        <end position="379"/>
    </location>
</feature>
<dbReference type="Pfam" id="PF00557">
    <property type="entry name" value="Peptidase_M24"/>
    <property type="match status" value="1"/>
</dbReference>
<dbReference type="InterPro" id="IPR029149">
    <property type="entry name" value="Creatin/AminoP/Spt16_N"/>
</dbReference>
<dbReference type="PANTHER" id="PTHR46112:SF2">
    <property type="entry name" value="XAA-PRO AMINOPEPTIDASE P-RELATED"/>
    <property type="match status" value="1"/>
</dbReference>
<dbReference type="Proteomes" id="UP000316360">
    <property type="component" value="Unassembled WGS sequence"/>
</dbReference>
<sequence>MIAISNVSVPENEFKERVERYLDVAEEKNLDALVVYSNYSSNGEIRYLAGYTYQPVWMCASTLILSRGSEPSLLTDRPWNLDKVREETWIKDVRACGGWLDRPGPPGTVMSLSRSTGSVLREKKLEKVNIGIVGFDIMPAMFYEHLKEEVPQAKFVDVTESFEKLKMVRSETEIQLIRNVAKIASIGMETGLKSVKEGKTEADIASATMDAMMANGAEVIFAIWVVSGEATQVQYRTPTYSNRKLQKGDMLWIDFGIIRQGYFGDISRTTIVGPSTEQQRKLCEVVFKSHQDAVKMIKPGAKIADVVKAARRVPHESGYKEYVMGDYLGHGIGVTLDDYPVIVPDEPTEIKANMVLNIDPKLFVPGVGGARLEDTYLVTPEGVEKLITCKQRWW</sequence>
<feature type="domain" description="Creatinase N-terminal" evidence="2">
    <location>
        <begin position="17"/>
        <end position="168"/>
    </location>
</feature>
<dbReference type="SUPFAM" id="SSF55920">
    <property type="entry name" value="Creatinase/aminopeptidase"/>
    <property type="match status" value="1"/>
</dbReference>